<proteinExistence type="inferred from homology"/>
<comment type="similarity">
    <text evidence="1">Belongs to the HupG/HyaE family.</text>
</comment>
<dbReference type="Pfam" id="PF07449">
    <property type="entry name" value="HyaE"/>
    <property type="match status" value="1"/>
</dbReference>
<dbReference type="SUPFAM" id="SSF52833">
    <property type="entry name" value="Thioredoxin-like"/>
    <property type="match status" value="1"/>
</dbReference>
<name>A0A4Q2TGC6_9HYPH</name>
<dbReference type="CDD" id="cd02965">
    <property type="entry name" value="HyaE"/>
    <property type="match status" value="1"/>
</dbReference>
<dbReference type="EMBL" id="SDVB01000170">
    <property type="protein sequence ID" value="RYC17438.1"/>
    <property type="molecule type" value="Genomic_DNA"/>
</dbReference>
<organism evidence="2 3">
    <name type="scientific">Ciceribacter ferrooxidans</name>
    <dbReference type="NCBI Taxonomy" id="2509717"/>
    <lineage>
        <taxon>Bacteria</taxon>
        <taxon>Pseudomonadati</taxon>
        <taxon>Pseudomonadota</taxon>
        <taxon>Alphaproteobacteria</taxon>
        <taxon>Hyphomicrobiales</taxon>
        <taxon>Rhizobiaceae</taxon>
        <taxon>Ciceribacter</taxon>
    </lineage>
</organism>
<protein>
    <submittedName>
        <fullName evidence="2">Hydrogenase accessory protein</fullName>
    </submittedName>
</protein>
<evidence type="ECO:0000313" key="2">
    <source>
        <dbReference type="EMBL" id="RYC17438.1"/>
    </source>
</evidence>
<accession>A0A4Q2TGC6</accession>
<dbReference type="InterPro" id="IPR036249">
    <property type="entry name" value="Thioredoxin-like_sf"/>
</dbReference>
<keyword evidence="3" id="KW-1185">Reference proteome</keyword>
<dbReference type="RefSeq" id="WP_129331047.1">
    <property type="nucleotide sequence ID" value="NZ_SDVB01000170.1"/>
</dbReference>
<sequence>MPSFLVRALSERMKLPVVEETSIDAFLAQEASEPEHSLLFFTGDPAQRSESNDVAVVMPEILQSFQGRLKGAVVARDAEEKLKARFHVVMMPSLVVTRRDEVLGVLPRIRDWSEYMEEIGRWLQPGTPVMPPSAGPKVEINYSGKGASA</sequence>
<gene>
    <name evidence="2" type="ORF">EUU22_05475</name>
</gene>
<comment type="caution">
    <text evidence="2">The sequence shown here is derived from an EMBL/GenBank/DDBJ whole genome shotgun (WGS) entry which is preliminary data.</text>
</comment>
<dbReference type="Proteomes" id="UP000291088">
    <property type="component" value="Unassembled WGS sequence"/>
</dbReference>
<reference evidence="2 3" key="1">
    <citation type="submission" date="2019-01" db="EMBL/GenBank/DDBJ databases">
        <authorList>
            <person name="Deng T."/>
        </authorList>
    </citation>
    <scope>NUCLEOTIDE SEQUENCE [LARGE SCALE GENOMIC DNA]</scope>
    <source>
        <strain evidence="2 3">F8825</strain>
    </source>
</reference>
<evidence type="ECO:0000256" key="1">
    <source>
        <dbReference type="ARBA" id="ARBA00009004"/>
    </source>
</evidence>
<dbReference type="OrthoDB" id="6560050at2"/>
<dbReference type="AlphaFoldDB" id="A0A4Q2TGC6"/>
<evidence type="ECO:0000313" key="3">
    <source>
        <dbReference type="Proteomes" id="UP000291088"/>
    </source>
</evidence>
<dbReference type="Gene3D" id="3.40.30.10">
    <property type="entry name" value="Glutaredoxin"/>
    <property type="match status" value="1"/>
</dbReference>
<dbReference type="InterPro" id="IPR010893">
    <property type="entry name" value="NiFe-hyd_mat_HyaE"/>
</dbReference>